<dbReference type="RefSeq" id="WP_199692424.1">
    <property type="nucleotide sequence ID" value="NZ_RCDB01000003.1"/>
</dbReference>
<name>A0A498BYH7_9MICO</name>
<comment type="caution">
    <text evidence="1">The sequence shown here is derived from an EMBL/GenBank/DDBJ whole genome shotgun (WGS) entry which is preliminary data.</text>
</comment>
<dbReference type="InterPro" id="IPR036291">
    <property type="entry name" value="NAD(P)-bd_dom_sf"/>
</dbReference>
<evidence type="ECO:0000313" key="1">
    <source>
        <dbReference type="EMBL" id="RLK47446.1"/>
    </source>
</evidence>
<dbReference type="AlphaFoldDB" id="A0A498BYH7"/>
<protein>
    <submittedName>
        <fullName evidence="1">Uncharacterized protein</fullName>
    </submittedName>
</protein>
<evidence type="ECO:0000313" key="2">
    <source>
        <dbReference type="Proteomes" id="UP000273158"/>
    </source>
</evidence>
<proteinExistence type="predicted"/>
<dbReference type="EMBL" id="RCDB01000003">
    <property type="protein sequence ID" value="RLK47446.1"/>
    <property type="molecule type" value="Genomic_DNA"/>
</dbReference>
<keyword evidence="2" id="KW-1185">Reference proteome</keyword>
<dbReference type="SUPFAM" id="SSF51735">
    <property type="entry name" value="NAD(P)-binding Rossmann-fold domains"/>
    <property type="match status" value="1"/>
</dbReference>
<organism evidence="1 2">
    <name type="scientific">Microbacterium telephonicum</name>
    <dbReference type="NCBI Taxonomy" id="1714841"/>
    <lineage>
        <taxon>Bacteria</taxon>
        <taxon>Bacillati</taxon>
        <taxon>Actinomycetota</taxon>
        <taxon>Actinomycetes</taxon>
        <taxon>Micrococcales</taxon>
        <taxon>Microbacteriaceae</taxon>
        <taxon>Microbacterium</taxon>
    </lineage>
</organism>
<accession>A0A498BYH7</accession>
<dbReference type="Gene3D" id="3.40.50.720">
    <property type="entry name" value="NAD(P)-binding Rossmann-like Domain"/>
    <property type="match status" value="1"/>
</dbReference>
<dbReference type="Proteomes" id="UP000273158">
    <property type="component" value="Unassembled WGS sequence"/>
</dbReference>
<reference evidence="1 2" key="1">
    <citation type="journal article" date="2015" name="Stand. Genomic Sci.">
        <title>Genomic Encyclopedia of Bacterial and Archaeal Type Strains, Phase III: the genomes of soil and plant-associated and newly described type strains.</title>
        <authorList>
            <person name="Whitman W.B."/>
            <person name="Woyke T."/>
            <person name="Klenk H.P."/>
            <person name="Zhou Y."/>
            <person name="Lilburn T.G."/>
            <person name="Beck B.J."/>
            <person name="De Vos P."/>
            <person name="Vandamme P."/>
            <person name="Eisen J.A."/>
            <person name="Garrity G."/>
            <person name="Hugenholtz P."/>
            <person name="Kyrpides N.C."/>
        </authorList>
    </citation>
    <scope>NUCLEOTIDE SEQUENCE [LARGE SCALE GENOMIC DNA]</scope>
    <source>
        <strain evidence="1 2">S2T63</strain>
    </source>
</reference>
<gene>
    <name evidence="1" type="ORF">C7474_2028</name>
</gene>
<sequence>MSVALITGAARADSIAAGIVPRLAADGWDVVTSDLDGCDYACDLSTPEGPGELVRRVIADRGRLDALVLCHAHDVESTPAPAIP</sequence>